<dbReference type="AlphaFoldDB" id="A0AAW0GZW8"/>
<name>A0AAW0GZW8_9APHY</name>
<evidence type="ECO:0000313" key="2">
    <source>
        <dbReference type="Proteomes" id="UP001385951"/>
    </source>
</evidence>
<gene>
    <name evidence="1" type="ORF">QCA50_000345</name>
</gene>
<dbReference type="EMBL" id="JASBNA010000001">
    <property type="protein sequence ID" value="KAK7695709.1"/>
    <property type="molecule type" value="Genomic_DNA"/>
</dbReference>
<keyword evidence="2" id="KW-1185">Reference proteome</keyword>
<dbReference type="Proteomes" id="UP001385951">
    <property type="component" value="Unassembled WGS sequence"/>
</dbReference>
<accession>A0AAW0GZW8</accession>
<evidence type="ECO:0000313" key="1">
    <source>
        <dbReference type="EMBL" id="KAK7695709.1"/>
    </source>
</evidence>
<sequence length="70" mass="7277">MFCITHTTHITHADTQSLDSLSATVSATSSPSGVPPVRLGAASTSMHELAARSTIEAGKFTESDGFDLRA</sequence>
<proteinExistence type="predicted"/>
<comment type="caution">
    <text evidence="1">The sequence shown here is derived from an EMBL/GenBank/DDBJ whole genome shotgun (WGS) entry which is preliminary data.</text>
</comment>
<organism evidence="1 2">
    <name type="scientific">Cerrena zonata</name>
    <dbReference type="NCBI Taxonomy" id="2478898"/>
    <lineage>
        <taxon>Eukaryota</taxon>
        <taxon>Fungi</taxon>
        <taxon>Dikarya</taxon>
        <taxon>Basidiomycota</taxon>
        <taxon>Agaricomycotina</taxon>
        <taxon>Agaricomycetes</taxon>
        <taxon>Polyporales</taxon>
        <taxon>Cerrenaceae</taxon>
        <taxon>Cerrena</taxon>
    </lineage>
</organism>
<protein>
    <submittedName>
        <fullName evidence="1">Uncharacterized protein</fullName>
    </submittedName>
</protein>
<reference evidence="1 2" key="1">
    <citation type="submission" date="2022-09" db="EMBL/GenBank/DDBJ databases">
        <authorList>
            <person name="Palmer J.M."/>
        </authorList>
    </citation>
    <scope>NUCLEOTIDE SEQUENCE [LARGE SCALE GENOMIC DNA]</scope>
    <source>
        <strain evidence="1 2">DSM 7382</strain>
    </source>
</reference>